<dbReference type="GO" id="GO:0005524">
    <property type="term" value="F:ATP binding"/>
    <property type="evidence" value="ECO:0007669"/>
    <property type="project" value="UniProtKB-KW"/>
</dbReference>
<dbReference type="GO" id="GO:0016226">
    <property type="term" value="P:iron-sulfur cluster assembly"/>
    <property type="evidence" value="ECO:0007669"/>
    <property type="project" value="InterPro"/>
</dbReference>
<keyword evidence="2" id="KW-0067">ATP-binding</keyword>
<dbReference type="InterPro" id="IPR000825">
    <property type="entry name" value="SUF_FeS_clus_asmbl_SufBD_core"/>
</dbReference>
<evidence type="ECO:0000259" key="1">
    <source>
        <dbReference type="Pfam" id="PF01458"/>
    </source>
</evidence>
<protein>
    <submittedName>
        <fullName evidence="2">ABC transporter ATP-binding protein</fullName>
    </submittedName>
</protein>
<sequence length="305" mass="32976">MDSIEKNLLAEISDLHSVPEGAYNIRNNGKLEARNTTANIDIVTKKDKPGIDIYVKPGTKNESMHIPVILSESGLKDLVYNDFYIGEGADVTIIAGCGIHNCGDQTSQHDGIHTFYIGKNAKVKYVEKHYGEGDGNGARVLNPTTVIHMEEGGFMDMDSVQIKGVDSTIRTTEADLKEDASLVIHERIMTHGQQKAETDFTVDLNGAHSSANVVSRSVAKGDSHQKFVSYIRGNNACSGHTECDAIIMDNGKVEAIPSLAANDIDAALIHEAAIGKIAGEQLIKLMTLGLSEKEAEEQIVNGFLK</sequence>
<organism evidence="2">
    <name type="scientific">Siphoviridae sp. ctwQg18</name>
    <dbReference type="NCBI Taxonomy" id="2826516"/>
    <lineage>
        <taxon>Viruses</taxon>
        <taxon>Duplodnaviria</taxon>
        <taxon>Heunggongvirae</taxon>
        <taxon>Uroviricota</taxon>
        <taxon>Caudoviricetes</taxon>
    </lineage>
</organism>
<reference evidence="2" key="1">
    <citation type="journal article" date="2021" name="Proc. Natl. Acad. Sci. U.S.A.">
        <title>A Catalog of Tens of Thousands of Viruses from Human Metagenomes Reveals Hidden Associations with Chronic Diseases.</title>
        <authorList>
            <person name="Tisza M.J."/>
            <person name="Buck C.B."/>
        </authorList>
    </citation>
    <scope>NUCLEOTIDE SEQUENCE</scope>
    <source>
        <strain evidence="2">CtwQg18</strain>
    </source>
</reference>
<accession>A0A8S5MJG1</accession>
<name>A0A8S5MJG1_9CAUD</name>
<feature type="domain" description="SUF system FeS cluster assembly SufBD core" evidence="1">
    <location>
        <begin position="85"/>
        <end position="303"/>
    </location>
</feature>
<dbReference type="EMBL" id="BK014913">
    <property type="protein sequence ID" value="DAD82199.1"/>
    <property type="molecule type" value="Genomic_DNA"/>
</dbReference>
<keyword evidence="2" id="KW-0547">Nucleotide-binding</keyword>
<dbReference type="EMBL" id="BK014913">
    <property type="protein sequence ID" value="DAD82186.1"/>
    <property type="molecule type" value="Genomic_DNA"/>
</dbReference>
<proteinExistence type="predicted"/>
<evidence type="ECO:0000313" key="2">
    <source>
        <dbReference type="EMBL" id="DAD82199.1"/>
    </source>
</evidence>
<dbReference type="InterPro" id="IPR055346">
    <property type="entry name" value="Fe-S_cluster_assembly_SufBD"/>
</dbReference>
<dbReference type="PANTHER" id="PTHR30508:SF6">
    <property type="entry name" value="UPF0051 PROTEIN MJ0034"/>
    <property type="match status" value="1"/>
</dbReference>
<dbReference type="PANTHER" id="PTHR30508">
    <property type="entry name" value="FES CLUSTER ASSEMBLY PROTEIN SUF"/>
    <property type="match status" value="1"/>
</dbReference>
<dbReference type="SUPFAM" id="SSF101960">
    <property type="entry name" value="Stabilizer of iron transporter SufD"/>
    <property type="match status" value="1"/>
</dbReference>
<dbReference type="Pfam" id="PF01458">
    <property type="entry name" value="SUFBD_core"/>
    <property type="match status" value="1"/>
</dbReference>
<dbReference type="InterPro" id="IPR037284">
    <property type="entry name" value="SUF_FeS_clus_asmbl_SufBD_sf"/>
</dbReference>